<comment type="caution">
    <text evidence="1">The sequence shown here is derived from an EMBL/GenBank/DDBJ whole genome shotgun (WGS) entry which is preliminary data.</text>
</comment>
<dbReference type="AlphaFoldDB" id="A0A4Q9KQM9"/>
<evidence type="ECO:0000313" key="2">
    <source>
        <dbReference type="Proteomes" id="UP000292362"/>
    </source>
</evidence>
<dbReference type="VEuPathDB" id="MicrosporidiaDB:CWI37_2593p0010"/>
<dbReference type="Proteomes" id="UP000292362">
    <property type="component" value="Unassembled WGS sequence"/>
</dbReference>
<organism evidence="1 2">
    <name type="scientific">Hamiltosporidium tvaerminnensis</name>
    <dbReference type="NCBI Taxonomy" id="1176355"/>
    <lineage>
        <taxon>Eukaryota</taxon>
        <taxon>Fungi</taxon>
        <taxon>Fungi incertae sedis</taxon>
        <taxon>Microsporidia</taxon>
        <taxon>Dubosqiidae</taxon>
        <taxon>Hamiltosporidium</taxon>
    </lineage>
</organism>
<protein>
    <submittedName>
        <fullName evidence="1">Uncharacterized protein</fullName>
    </submittedName>
</protein>
<dbReference type="EMBL" id="PITJ01002593">
    <property type="protein sequence ID" value="TBT96977.1"/>
    <property type="molecule type" value="Genomic_DNA"/>
</dbReference>
<proteinExistence type="predicted"/>
<sequence length="50" mass="5858">FYINSNHFFTVAVHNSILYEFNDAVVKKLNIESIEDIETHGMPDILIYEI</sequence>
<evidence type="ECO:0000313" key="1">
    <source>
        <dbReference type="EMBL" id="TBT96977.1"/>
    </source>
</evidence>
<gene>
    <name evidence="1" type="ORF">CWI37_2593p0010</name>
</gene>
<reference evidence="1 2" key="1">
    <citation type="submission" date="2017-12" db="EMBL/GenBank/DDBJ databases">
        <authorList>
            <person name="Pombert J.-F."/>
            <person name="Haag K.L."/>
            <person name="Ebert D."/>
        </authorList>
    </citation>
    <scope>NUCLEOTIDE SEQUENCE [LARGE SCALE GENOMIC DNA]</scope>
    <source>
        <strain evidence="1">FI-OER-3-3</strain>
    </source>
</reference>
<name>A0A4Q9KQM9_9MICR</name>
<feature type="non-terminal residue" evidence="1">
    <location>
        <position position="1"/>
    </location>
</feature>
<accession>A0A4Q9KQM9</accession>